<dbReference type="InterPro" id="IPR044997">
    <property type="entry name" value="F-box_plant"/>
</dbReference>
<evidence type="ECO:0000259" key="2">
    <source>
        <dbReference type="PROSITE" id="PS50181"/>
    </source>
</evidence>
<dbReference type="OrthoDB" id="608283at2759"/>
<dbReference type="InterPro" id="IPR036047">
    <property type="entry name" value="F-box-like_dom_sf"/>
</dbReference>
<protein>
    <recommendedName>
        <fullName evidence="2">F-box domain-containing protein</fullName>
    </recommendedName>
</protein>
<gene>
    <name evidence="3" type="ORF">EJB05_24109</name>
</gene>
<dbReference type="SUPFAM" id="SSF52047">
    <property type="entry name" value="RNI-like"/>
    <property type="match status" value="1"/>
</dbReference>
<name>A0A5J9VC29_9POAL</name>
<evidence type="ECO:0000313" key="3">
    <source>
        <dbReference type="EMBL" id="TVU32380.1"/>
    </source>
</evidence>
<dbReference type="InterPro" id="IPR055411">
    <property type="entry name" value="LRR_FXL15/At3g58940/PEG3-like"/>
</dbReference>
<evidence type="ECO:0000256" key="1">
    <source>
        <dbReference type="SAM" id="MobiDB-lite"/>
    </source>
</evidence>
<dbReference type="SUPFAM" id="SSF81383">
    <property type="entry name" value="F-box domain"/>
    <property type="match status" value="1"/>
</dbReference>
<feature type="non-terminal residue" evidence="3">
    <location>
        <position position="1"/>
    </location>
</feature>
<reference evidence="3 4" key="1">
    <citation type="journal article" date="2019" name="Sci. Rep.">
        <title>A high-quality genome of Eragrostis curvula grass provides insights into Poaceae evolution and supports new strategies to enhance forage quality.</title>
        <authorList>
            <person name="Carballo J."/>
            <person name="Santos B.A.C.M."/>
            <person name="Zappacosta D."/>
            <person name="Garbus I."/>
            <person name="Selva J.P."/>
            <person name="Gallo C.A."/>
            <person name="Diaz A."/>
            <person name="Albertini E."/>
            <person name="Caccamo M."/>
            <person name="Echenique V."/>
        </authorList>
    </citation>
    <scope>NUCLEOTIDE SEQUENCE [LARGE SCALE GENOMIC DNA]</scope>
    <source>
        <strain evidence="4">cv. Victoria</strain>
        <tissue evidence="3">Leaf</tissue>
    </source>
</reference>
<feature type="region of interest" description="Disordered" evidence="1">
    <location>
        <begin position="1"/>
        <end position="32"/>
    </location>
</feature>
<dbReference type="InterPro" id="IPR001810">
    <property type="entry name" value="F-box_dom"/>
</dbReference>
<dbReference type="Gene3D" id="3.80.10.10">
    <property type="entry name" value="Ribonuclease Inhibitor"/>
    <property type="match status" value="1"/>
</dbReference>
<organism evidence="3 4">
    <name type="scientific">Eragrostis curvula</name>
    <name type="common">weeping love grass</name>
    <dbReference type="NCBI Taxonomy" id="38414"/>
    <lineage>
        <taxon>Eukaryota</taxon>
        <taxon>Viridiplantae</taxon>
        <taxon>Streptophyta</taxon>
        <taxon>Embryophyta</taxon>
        <taxon>Tracheophyta</taxon>
        <taxon>Spermatophyta</taxon>
        <taxon>Magnoliopsida</taxon>
        <taxon>Liliopsida</taxon>
        <taxon>Poales</taxon>
        <taxon>Poaceae</taxon>
        <taxon>PACMAD clade</taxon>
        <taxon>Chloridoideae</taxon>
        <taxon>Eragrostideae</taxon>
        <taxon>Eragrostidinae</taxon>
        <taxon>Eragrostis</taxon>
    </lineage>
</organism>
<dbReference type="Gramene" id="TVU32380">
    <property type="protein sequence ID" value="TVU32380"/>
    <property type="gene ID" value="EJB05_24109"/>
</dbReference>
<sequence length="326" mass="37160">MPLPHRPLAAGGARDPNRSTMAAKSNEQEGIKQEDRLSVLPDHLLLNILDRLEIMHEVVRTSVLSKRWRHLTGLHSRIVLDVLHFEPENDDDSEFTLDDLVQSNNKVIQATKSILAHTSQDTVTFLYMRFYLREESIDIVRAIDDALARREFTKVEFVFKTEVSDMTCTDGDMLMYGRRFMRFFDACPRAFSALKELSIQNLTLGKSDIPNVLRTCKKLEYLSLDNCDAGVRSVLQIKHPQLTELRIGSCCFERVELVCLPRLEHLSCETWMTSKDYPVFFGYICSGATDTIQVTATQPMARLLNSADSLVIQPLTTWIWISSAKG</sequence>
<dbReference type="AlphaFoldDB" id="A0A5J9VC29"/>
<accession>A0A5J9VC29</accession>
<keyword evidence="4" id="KW-1185">Reference proteome</keyword>
<dbReference type="Pfam" id="PF24758">
    <property type="entry name" value="LRR_At5g56370"/>
    <property type="match status" value="1"/>
</dbReference>
<dbReference type="InterPro" id="IPR032675">
    <property type="entry name" value="LRR_dom_sf"/>
</dbReference>
<feature type="domain" description="F-box" evidence="2">
    <location>
        <begin position="34"/>
        <end position="71"/>
    </location>
</feature>
<evidence type="ECO:0000313" key="4">
    <source>
        <dbReference type="Proteomes" id="UP000324897"/>
    </source>
</evidence>
<dbReference type="PROSITE" id="PS50181">
    <property type="entry name" value="FBOX"/>
    <property type="match status" value="1"/>
</dbReference>
<dbReference type="PANTHER" id="PTHR32153">
    <property type="entry name" value="OJ000223_09.16 PROTEIN"/>
    <property type="match status" value="1"/>
</dbReference>
<dbReference type="EMBL" id="RWGY01000011">
    <property type="protein sequence ID" value="TVU32380.1"/>
    <property type="molecule type" value="Genomic_DNA"/>
</dbReference>
<dbReference type="Gene3D" id="1.20.1280.50">
    <property type="match status" value="1"/>
</dbReference>
<dbReference type="Pfam" id="PF00646">
    <property type="entry name" value="F-box"/>
    <property type="match status" value="1"/>
</dbReference>
<dbReference type="Proteomes" id="UP000324897">
    <property type="component" value="Chromosome 1"/>
</dbReference>
<proteinExistence type="predicted"/>
<comment type="caution">
    <text evidence="3">The sequence shown here is derived from an EMBL/GenBank/DDBJ whole genome shotgun (WGS) entry which is preliminary data.</text>
</comment>